<dbReference type="AlphaFoldDB" id="A0A164ZBZ1"/>
<protein>
    <submittedName>
        <fullName evidence="13">Glycoside hydrolase family 17 protein</fullName>
    </submittedName>
</protein>
<accession>A0A164ZBZ1</accession>
<keyword evidence="7" id="KW-0325">Glycoprotein</keyword>
<dbReference type="SUPFAM" id="SSF51445">
    <property type="entry name" value="(Trans)glycosidases"/>
    <property type="match status" value="1"/>
</dbReference>
<proteinExistence type="inferred from homology"/>
<dbReference type="InterPro" id="IPR050732">
    <property type="entry name" value="Beta-glucan_modifiers"/>
</dbReference>
<dbReference type="Pfam" id="PF00332">
    <property type="entry name" value="Glyco_hydro_17"/>
    <property type="match status" value="1"/>
</dbReference>
<feature type="chain" id="PRO_5007854819" evidence="12">
    <location>
        <begin position="20"/>
        <end position="287"/>
    </location>
</feature>
<evidence type="ECO:0000256" key="4">
    <source>
        <dbReference type="ARBA" id="ARBA00022525"/>
    </source>
</evidence>
<evidence type="ECO:0000256" key="9">
    <source>
        <dbReference type="ARBA" id="ARBA00023316"/>
    </source>
</evidence>
<evidence type="ECO:0000256" key="3">
    <source>
        <dbReference type="ARBA" id="ARBA00022512"/>
    </source>
</evidence>
<sequence length="287" mass="30461">MKTGIFAFATLALLQLTSGQPHRRTHQHHARDSNAYGLSYSPYNDDGSCKSQDQVNGDFDKIDGYDLVRIYGVDCNQVSTVLSAAKGKGMKLFAGLFDISNVDGDIQTIVSAANGDWSSFDTVAVGNELLNSKSASADDVVNAIKTARGLLNGAGFSGSVVTVDTAAAITSNTELCDASDYVALNCHAFFDDNVEASGAGPYVLSQAQEVSAACNNKKTVITESGWPSQGDSNGKAVPSTENQKSAIDSLKNSFSSNLILFTAFNDMWKKNNAGTFNAEQYWGILSD</sequence>
<keyword evidence="5 12" id="KW-0732">Signal</keyword>
<dbReference type="OrthoDB" id="941679at2759"/>
<dbReference type="GO" id="GO:0005576">
    <property type="term" value="C:extracellular region"/>
    <property type="evidence" value="ECO:0007669"/>
    <property type="project" value="UniProtKB-ARBA"/>
</dbReference>
<dbReference type="GO" id="GO:0042973">
    <property type="term" value="F:glucan endo-1,3-beta-D-glucosidase activity"/>
    <property type="evidence" value="ECO:0007669"/>
    <property type="project" value="TreeGrafter"/>
</dbReference>
<dbReference type="EMBL" id="KV407469">
    <property type="protein sequence ID" value="KZF18913.1"/>
    <property type="molecule type" value="Genomic_DNA"/>
</dbReference>
<dbReference type="InterPro" id="IPR000490">
    <property type="entry name" value="Glyco_hydro_17"/>
</dbReference>
<evidence type="ECO:0000256" key="2">
    <source>
        <dbReference type="ARBA" id="ARBA00008773"/>
    </source>
</evidence>
<keyword evidence="8" id="KW-0326">Glycosidase</keyword>
<dbReference type="FunFam" id="3.20.20.80:FF:000111">
    <property type="entry name" value="Soluble cell wall protein"/>
    <property type="match status" value="1"/>
</dbReference>
<dbReference type="Gene3D" id="3.20.20.80">
    <property type="entry name" value="Glycosidases"/>
    <property type="match status" value="2"/>
</dbReference>
<evidence type="ECO:0000256" key="11">
    <source>
        <dbReference type="SAM" id="MobiDB-lite"/>
    </source>
</evidence>
<dbReference type="GO" id="GO:0071555">
    <property type="term" value="P:cell wall organization"/>
    <property type="evidence" value="ECO:0007669"/>
    <property type="project" value="UniProtKB-KW"/>
</dbReference>
<gene>
    <name evidence="13" type="ORF">L228DRAFT_251790</name>
</gene>
<feature type="region of interest" description="Disordered" evidence="11">
    <location>
        <begin position="223"/>
        <end position="242"/>
    </location>
</feature>
<dbReference type="InParanoid" id="A0A164ZBZ1"/>
<dbReference type="RefSeq" id="XP_018184468.1">
    <property type="nucleotide sequence ID" value="XM_018333642.1"/>
</dbReference>
<evidence type="ECO:0000256" key="6">
    <source>
        <dbReference type="ARBA" id="ARBA00022801"/>
    </source>
</evidence>
<evidence type="ECO:0000313" key="13">
    <source>
        <dbReference type="EMBL" id="KZF18913.1"/>
    </source>
</evidence>
<keyword evidence="9" id="KW-0961">Cell wall biogenesis/degradation</keyword>
<evidence type="ECO:0000256" key="7">
    <source>
        <dbReference type="ARBA" id="ARBA00023180"/>
    </source>
</evidence>
<dbReference type="GO" id="GO:0005975">
    <property type="term" value="P:carbohydrate metabolic process"/>
    <property type="evidence" value="ECO:0007669"/>
    <property type="project" value="InterPro"/>
</dbReference>
<dbReference type="PANTHER" id="PTHR16631:SF14">
    <property type="entry name" value="FAMILY 17 GLUCOSIDASE SCW10-RELATED"/>
    <property type="match status" value="1"/>
</dbReference>
<dbReference type="FunCoup" id="A0A164ZBZ1">
    <property type="interactions" value="104"/>
</dbReference>
<dbReference type="STRING" id="1328760.A0A164ZBZ1"/>
<evidence type="ECO:0000256" key="8">
    <source>
        <dbReference type="ARBA" id="ARBA00023295"/>
    </source>
</evidence>
<evidence type="ECO:0000256" key="5">
    <source>
        <dbReference type="ARBA" id="ARBA00022729"/>
    </source>
</evidence>
<evidence type="ECO:0000256" key="1">
    <source>
        <dbReference type="ARBA" id="ARBA00004191"/>
    </source>
</evidence>
<reference evidence="13 14" key="1">
    <citation type="journal article" date="2016" name="Fungal Biol.">
        <title>The genome of Xylona heveae provides a window into fungal endophytism.</title>
        <authorList>
            <person name="Gazis R."/>
            <person name="Kuo A."/>
            <person name="Riley R."/>
            <person name="LaButti K."/>
            <person name="Lipzen A."/>
            <person name="Lin J."/>
            <person name="Amirebrahimi M."/>
            <person name="Hesse C.N."/>
            <person name="Spatafora J.W."/>
            <person name="Henrissat B."/>
            <person name="Hainaut M."/>
            <person name="Grigoriev I.V."/>
            <person name="Hibbett D.S."/>
        </authorList>
    </citation>
    <scope>NUCLEOTIDE SEQUENCE [LARGE SCALE GENOMIC DNA]</scope>
    <source>
        <strain evidence="13 14">TC161</strain>
    </source>
</reference>
<dbReference type="GeneID" id="28898779"/>
<evidence type="ECO:0000256" key="12">
    <source>
        <dbReference type="SAM" id="SignalP"/>
    </source>
</evidence>
<dbReference type="GO" id="GO:0009986">
    <property type="term" value="C:cell surface"/>
    <property type="evidence" value="ECO:0007669"/>
    <property type="project" value="TreeGrafter"/>
</dbReference>
<evidence type="ECO:0000256" key="10">
    <source>
        <dbReference type="RuleBase" id="RU004335"/>
    </source>
</evidence>
<dbReference type="GO" id="GO:0009277">
    <property type="term" value="C:fungal-type cell wall"/>
    <property type="evidence" value="ECO:0007669"/>
    <property type="project" value="UniProtKB-ARBA"/>
</dbReference>
<dbReference type="PANTHER" id="PTHR16631">
    <property type="entry name" value="GLUCAN 1,3-BETA-GLUCOSIDASE"/>
    <property type="match status" value="1"/>
</dbReference>
<comment type="similarity">
    <text evidence="2 10">Belongs to the glycosyl hydrolase 17 family.</text>
</comment>
<feature type="signal peptide" evidence="12">
    <location>
        <begin position="1"/>
        <end position="19"/>
    </location>
</feature>
<name>A0A164ZBZ1_XYLHT</name>
<dbReference type="OMA" id="KRTMITE"/>
<keyword evidence="6 13" id="KW-0378">Hydrolase</keyword>
<evidence type="ECO:0000313" key="14">
    <source>
        <dbReference type="Proteomes" id="UP000076632"/>
    </source>
</evidence>
<dbReference type="Proteomes" id="UP000076632">
    <property type="component" value="Unassembled WGS sequence"/>
</dbReference>
<organism evidence="13 14">
    <name type="scientific">Xylona heveae (strain CBS 132557 / TC161)</name>
    <dbReference type="NCBI Taxonomy" id="1328760"/>
    <lineage>
        <taxon>Eukaryota</taxon>
        <taxon>Fungi</taxon>
        <taxon>Dikarya</taxon>
        <taxon>Ascomycota</taxon>
        <taxon>Pezizomycotina</taxon>
        <taxon>Xylonomycetes</taxon>
        <taxon>Xylonales</taxon>
        <taxon>Xylonaceae</taxon>
        <taxon>Xylona</taxon>
    </lineage>
</organism>
<feature type="compositionally biased region" description="Polar residues" evidence="11">
    <location>
        <begin position="223"/>
        <end position="232"/>
    </location>
</feature>
<comment type="subcellular location">
    <subcellularLocation>
        <location evidence="1">Secreted</location>
        <location evidence="1">Cell wall</location>
    </subcellularLocation>
</comment>
<dbReference type="InterPro" id="IPR017853">
    <property type="entry name" value="GH"/>
</dbReference>
<keyword evidence="3" id="KW-0134">Cell wall</keyword>
<keyword evidence="4" id="KW-0964">Secreted</keyword>
<keyword evidence="14" id="KW-1185">Reference proteome</keyword>